<gene>
    <name evidence="1" type="ORF">JKP88DRAFT_277663</name>
</gene>
<accession>A0A836CGY3</accession>
<dbReference type="Proteomes" id="UP000664859">
    <property type="component" value="Unassembled WGS sequence"/>
</dbReference>
<comment type="caution">
    <text evidence="1">The sequence shown here is derived from an EMBL/GenBank/DDBJ whole genome shotgun (WGS) entry which is preliminary data.</text>
</comment>
<reference evidence="1" key="1">
    <citation type="submission" date="2021-02" db="EMBL/GenBank/DDBJ databases">
        <title>First Annotated Genome of the Yellow-green Alga Tribonema minus.</title>
        <authorList>
            <person name="Mahan K.M."/>
        </authorList>
    </citation>
    <scope>NUCLEOTIDE SEQUENCE</scope>
    <source>
        <strain evidence="1">UTEX B ZZ1240</strain>
    </source>
</reference>
<keyword evidence="2" id="KW-1185">Reference proteome</keyword>
<sequence>MSQVEYEDKQLEAVLQRGNGVFRLEKVHREVGADPVGYGPADSRMRLKALNGVAVTGVDSGQHVEVLEVSGELYRTWALSTLNEQKEAARRTANDEYRDACTALAGEHTRTCDIETKVPRVFPADRGPDFTSGRDRTASRTVRIFFLSASAHRGWKEAWAAGEVGQWAPQLGEVVLCYNSCSKATKSSPSIVQVVDYPQTVPDPCLKATDKAKLDEQERLRAQDRAKMKEQE</sequence>
<name>A0A836CGY3_9STRA</name>
<protein>
    <submittedName>
        <fullName evidence="1">Uncharacterized protein</fullName>
    </submittedName>
</protein>
<evidence type="ECO:0000313" key="2">
    <source>
        <dbReference type="Proteomes" id="UP000664859"/>
    </source>
</evidence>
<dbReference type="EMBL" id="JAFCMP010000212">
    <property type="protein sequence ID" value="KAG5183386.1"/>
    <property type="molecule type" value="Genomic_DNA"/>
</dbReference>
<evidence type="ECO:0000313" key="1">
    <source>
        <dbReference type="EMBL" id="KAG5183386.1"/>
    </source>
</evidence>
<dbReference type="AlphaFoldDB" id="A0A836CGY3"/>
<proteinExistence type="predicted"/>
<organism evidence="1 2">
    <name type="scientific">Tribonema minus</name>
    <dbReference type="NCBI Taxonomy" id="303371"/>
    <lineage>
        <taxon>Eukaryota</taxon>
        <taxon>Sar</taxon>
        <taxon>Stramenopiles</taxon>
        <taxon>Ochrophyta</taxon>
        <taxon>PX clade</taxon>
        <taxon>Xanthophyceae</taxon>
        <taxon>Tribonematales</taxon>
        <taxon>Tribonemataceae</taxon>
        <taxon>Tribonema</taxon>
    </lineage>
</organism>